<dbReference type="InterPro" id="IPR008271">
    <property type="entry name" value="Ser/Thr_kinase_AS"/>
</dbReference>
<dbReference type="InterPro" id="IPR011009">
    <property type="entry name" value="Kinase-like_dom_sf"/>
</dbReference>
<dbReference type="PROSITE" id="PS00107">
    <property type="entry name" value="PROTEIN_KINASE_ATP"/>
    <property type="match status" value="1"/>
</dbReference>
<dbReference type="InterPro" id="IPR011990">
    <property type="entry name" value="TPR-like_helical_dom_sf"/>
</dbReference>
<evidence type="ECO:0000256" key="2">
    <source>
        <dbReference type="ARBA" id="ARBA00022741"/>
    </source>
</evidence>
<dbReference type="SUPFAM" id="SSF81901">
    <property type="entry name" value="HCP-like"/>
    <property type="match status" value="2"/>
</dbReference>
<keyword evidence="4 5" id="KW-0067">ATP-binding</keyword>
<name>A0A5M6ISD8_9PROT</name>
<sequence>MTTAAIPATIGPFRIRQLLGSGGFGHVYAAVDPDLGRWVAIKALRPEIGGNKTLVERLRAEGVSLARLNHPNITTLYALQRDRRDLLFLVMELVKGRTLEDVLGQLGRLGVVETLAVVAQIAAGLGYAHRMGVIHRDIKPANLMLTDAGVVKIMDFGIARIRGTQRLTRAGLLGTYAYLAPEQFGRAEGSERSDLYSLACMVYEMLSGRIPFDAGSEAEIMRGHLELAPRPLRTWLPGLDPRIEAAVSRALAKNPAGRFPGVEAFSEALGAATLQQQAAEIVRQRIVAMLPAVSRPAVMAGATVSVATAAEPARAMESLRQALRDTGLRLPRAALLAGGALACLLAMAGVAVWELGGTGPTGVDASVVPSPDGPAAPWADPGAGAVLPFVPTIPVEARPVTGVFPPLPGGGGGTETSSVQPVALSRLATGSLSATTVSDEAWALRGAAERGEPGAMYALGLSYRGGHGVPQDPTTATEWFRRAAEHDHAAAMSQLAELYLAGDGVPASDTEARNWFEKAAAREDPAGMYGLGYMHEEGRGGLAKNEVAAVDWYRRAVAAGEPGAMVTLGRRYRIGRGVPKDYAQARTLYQQAADKGVPGAYIGLGLLYRDGQGVPCDLDMARHWFQKAADGGNPQEREQALRGLAQLSGRSCTR</sequence>
<dbReference type="PROSITE" id="PS50011">
    <property type="entry name" value="PROTEIN_KINASE_DOM"/>
    <property type="match status" value="1"/>
</dbReference>
<feature type="binding site" evidence="5">
    <location>
        <position position="42"/>
    </location>
    <ligand>
        <name>ATP</name>
        <dbReference type="ChEBI" id="CHEBI:30616"/>
    </ligand>
</feature>
<dbReference type="SMART" id="SM00671">
    <property type="entry name" value="SEL1"/>
    <property type="match status" value="5"/>
</dbReference>
<protein>
    <submittedName>
        <fullName evidence="7">Protein kinase</fullName>
    </submittedName>
</protein>
<comment type="caution">
    <text evidence="7">The sequence shown here is derived from an EMBL/GenBank/DDBJ whole genome shotgun (WGS) entry which is preliminary data.</text>
</comment>
<evidence type="ECO:0000313" key="8">
    <source>
        <dbReference type="Proteomes" id="UP000325255"/>
    </source>
</evidence>
<dbReference type="InterPro" id="IPR000719">
    <property type="entry name" value="Prot_kinase_dom"/>
</dbReference>
<dbReference type="AlphaFoldDB" id="A0A5M6ISD8"/>
<dbReference type="Proteomes" id="UP000325255">
    <property type="component" value="Unassembled WGS sequence"/>
</dbReference>
<reference evidence="7 8" key="1">
    <citation type="submission" date="2019-09" db="EMBL/GenBank/DDBJ databases">
        <title>Genome sequence of Rhodovastum atsumiense, a diverse member of the Acetobacteraceae family of non-sulfur purple photosynthetic bacteria.</title>
        <authorList>
            <person name="Meyer T."/>
            <person name="Kyndt J."/>
        </authorList>
    </citation>
    <scope>NUCLEOTIDE SEQUENCE [LARGE SCALE GENOMIC DNA]</scope>
    <source>
        <strain evidence="7 8">DSM 21279</strain>
    </source>
</reference>
<dbReference type="Pfam" id="PF00069">
    <property type="entry name" value="Pkinase"/>
    <property type="match status" value="1"/>
</dbReference>
<dbReference type="EMBL" id="VWPK01000023">
    <property type="protein sequence ID" value="KAA5611226.1"/>
    <property type="molecule type" value="Genomic_DNA"/>
</dbReference>
<dbReference type="GO" id="GO:0004674">
    <property type="term" value="F:protein serine/threonine kinase activity"/>
    <property type="evidence" value="ECO:0007669"/>
    <property type="project" value="TreeGrafter"/>
</dbReference>
<dbReference type="InterPro" id="IPR006597">
    <property type="entry name" value="Sel1-like"/>
</dbReference>
<keyword evidence="3 7" id="KW-0418">Kinase</keyword>
<organism evidence="7 8">
    <name type="scientific">Rhodovastum atsumiense</name>
    <dbReference type="NCBI Taxonomy" id="504468"/>
    <lineage>
        <taxon>Bacteria</taxon>
        <taxon>Pseudomonadati</taxon>
        <taxon>Pseudomonadota</taxon>
        <taxon>Alphaproteobacteria</taxon>
        <taxon>Acetobacterales</taxon>
        <taxon>Acetobacteraceae</taxon>
        <taxon>Rhodovastum</taxon>
    </lineage>
</organism>
<dbReference type="Gene3D" id="1.25.40.10">
    <property type="entry name" value="Tetratricopeptide repeat domain"/>
    <property type="match status" value="1"/>
</dbReference>
<dbReference type="PANTHER" id="PTHR43289">
    <property type="entry name" value="MITOGEN-ACTIVATED PROTEIN KINASE KINASE KINASE 20-RELATED"/>
    <property type="match status" value="1"/>
</dbReference>
<evidence type="ECO:0000256" key="1">
    <source>
        <dbReference type="ARBA" id="ARBA00022679"/>
    </source>
</evidence>
<proteinExistence type="predicted"/>
<evidence type="ECO:0000256" key="4">
    <source>
        <dbReference type="ARBA" id="ARBA00022840"/>
    </source>
</evidence>
<gene>
    <name evidence="7" type="ORF">F1189_15775</name>
</gene>
<dbReference type="Pfam" id="PF08238">
    <property type="entry name" value="Sel1"/>
    <property type="match status" value="5"/>
</dbReference>
<accession>A0A5M6ISD8</accession>
<dbReference type="RefSeq" id="WP_150041789.1">
    <property type="nucleotide sequence ID" value="NZ_OW485601.1"/>
</dbReference>
<evidence type="ECO:0000256" key="3">
    <source>
        <dbReference type="ARBA" id="ARBA00022777"/>
    </source>
</evidence>
<evidence type="ECO:0000256" key="5">
    <source>
        <dbReference type="PROSITE-ProRule" id="PRU10141"/>
    </source>
</evidence>
<dbReference type="PANTHER" id="PTHR43289:SF6">
    <property type="entry name" value="SERINE_THREONINE-PROTEIN KINASE NEKL-3"/>
    <property type="match status" value="1"/>
</dbReference>
<dbReference type="GO" id="GO:0005524">
    <property type="term" value="F:ATP binding"/>
    <property type="evidence" value="ECO:0007669"/>
    <property type="project" value="UniProtKB-UniRule"/>
</dbReference>
<keyword evidence="1" id="KW-0808">Transferase</keyword>
<dbReference type="OrthoDB" id="9801841at2"/>
<dbReference type="PROSITE" id="PS00108">
    <property type="entry name" value="PROTEIN_KINASE_ST"/>
    <property type="match status" value="1"/>
</dbReference>
<keyword evidence="2 5" id="KW-0547">Nucleotide-binding</keyword>
<dbReference type="InterPro" id="IPR017441">
    <property type="entry name" value="Protein_kinase_ATP_BS"/>
</dbReference>
<evidence type="ECO:0000313" key="7">
    <source>
        <dbReference type="EMBL" id="KAA5611226.1"/>
    </source>
</evidence>
<evidence type="ECO:0000259" key="6">
    <source>
        <dbReference type="PROSITE" id="PS50011"/>
    </source>
</evidence>
<dbReference type="CDD" id="cd14014">
    <property type="entry name" value="STKc_PknB_like"/>
    <property type="match status" value="1"/>
</dbReference>
<dbReference type="SMART" id="SM00220">
    <property type="entry name" value="S_TKc"/>
    <property type="match status" value="1"/>
</dbReference>
<keyword evidence="8" id="KW-1185">Reference proteome</keyword>
<feature type="domain" description="Protein kinase" evidence="6">
    <location>
        <begin position="13"/>
        <end position="274"/>
    </location>
</feature>
<dbReference type="Gene3D" id="1.10.510.10">
    <property type="entry name" value="Transferase(Phosphotransferase) domain 1"/>
    <property type="match status" value="1"/>
</dbReference>
<dbReference type="Gene3D" id="3.30.200.20">
    <property type="entry name" value="Phosphorylase Kinase, domain 1"/>
    <property type="match status" value="1"/>
</dbReference>
<dbReference type="SUPFAM" id="SSF56112">
    <property type="entry name" value="Protein kinase-like (PK-like)"/>
    <property type="match status" value="1"/>
</dbReference>